<dbReference type="Gene3D" id="1.10.287.70">
    <property type="match status" value="2"/>
</dbReference>
<dbReference type="GO" id="GO:0005765">
    <property type="term" value="C:lysosomal membrane"/>
    <property type="evidence" value="ECO:0007669"/>
    <property type="project" value="InterPro"/>
</dbReference>
<proteinExistence type="predicted"/>
<dbReference type="GO" id="GO:0019722">
    <property type="term" value="P:calcium-mediated signaling"/>
    <property type="evidence" value="ECO:0007669"/>
    <property type="project" value="TreeGrafter"/>
</dbReference>
<organism evidence="7 8">
    <name type="scientific">Owenia fusiformis</name>
    <name type="common">Polychaete worm</name>
    <dbReference type="NCBI Taxonomy" id="6347"/>
    <lineage>
        <taxon>Eukaryota</taxon>
        <taxon>Metazoa</taxon>
        <taxon>Spiralia</taxon>
        <taxon>Lophotrochozoa</taxon>
        <taxon>Annelida</taxon>
        <taxon>Polychaeta</taxon>
        <taxon>Sedentaria</taxon>
        <taxon>Canalipalpata</taxon>
        <taxon>Sabellida</taxon>
        <taxon>Oweniida</taxon>
        <taxon>Oweniidae</taxon>
        <taxon>Owenia</taxon>
    </lineage>
</organism>
<comment type="caution">
    <text evidence="7">The sequence shown here is derived from an EMBL/GenBank/DDBJ whole genome shotgun (WGS) entry which is preliminary data.</text>
</comment>
<name>A0A8J1TBR1_OWEFU</name>
<dbReference type="InterPro" id="IPR005821">
    <property type="entry name" value="Ion_trans_dom"/>
</dbReference>
<feature type="transmembrane region" description="Helical" evidence="6">
    <location>
        <begin position="342"/>
        <end position="366"/>
    </location>
</feature>
<dbReference type="InterPro" id="IPR028798">
    <property type="entry name" value="TPC2"/>
</dbReference>
<accession>A0A8J1TBR1</accession>
<dbReference type="AlphaFoldDB" id="A0A8J1TBR1"/>
<feature type="transmembrane region" description="Helical" evidence="6">
    <location>
        <begin position="736"/>
        <end position="756"/>
    </location>
</feature>
<feature type="transmembrane region" description="Helical" evidence="6">
    <location>
        <begin position="198"/>
        <end position="221"/>
    </location>
</feature>
<dbReference type="PANTHER" id="PTHR46768">
    <property type="entry name" value="TWO PORE CALCIUM CHANNEL PROTEIN 2"/>
    <property type="match status" value="1"/>
</dbReference>
<dbReference type="Gene3D" id="1.20.120.350">
    <property type="entry name" value="Voltage-gated potassium channels. Chain C"/>
    <property type="match status" value="2"/>
</dbReference>
<feature type="transmembrane region" description="Helical" evidence="6">
    <location>
        <begin position="561"/>
        <end position="582"/>
    </location>
</feature>
<dbReference type="PANTHER" id="PTHR46768:SF1">
    <property type="entry name" value="TWO PORE CHANNEL PROTEIN 2"/>
    <property type="match status" value="1"/>
</dbReference>
<keyword evidence="2 6" id="KW-0812">Transmembrane</keyword>
<keyword evidence="8" id="KW-1185">Reference proteome</keyword>
<dbReference type="InterPro" id="IPR027359">
    <property type="entry name" value="Volt_channel_dom_sf"/>
</dbReference>
<dbReference type="Proteomes" id="UP000749559">
    <property type="component" value="Unassembled WGS sequence"/>
</dbReference>
<feature type="transmembrane region" description="Helical" evidence="6">
    <location>
        <begin position="259"/>
        <end position="278"/>
    </location>
</feature>
<gene>
    <name evidence="7" type="ORF">OFUS_LOCUS23845</name>
</gene>
<dbReference type="GO" id="GO:0015280">
    <property type="term" value="F:ligand-gated sodium channel activity"/>
    <property type="evidence" value="ECO:0007669"/>
    <property type="project" value="TreeGrafter"/>
</dbReference>
<dbReference type="GO" id="GO:0022832">
    <property type="term" value="F:voltage-gated channel activity"/>
    <property type="evidence" value="ECO:0007669"/>
    <property type="project" value="InterPro"/>
</dbReference>
<keyword evidence="3 6" id="KW-1133">Transmembrane helix</keyword>
<comment type="subcellular location">
    <subcellularLocation>
        <location evidence="1">Membrane</location>
        <topology evidence="1">Multi-pass membrane protein</topology>
    </subcellularLocation>
</comment>
<feature type="compositionally biased region" description="Polar residues" evidence="5">
    <location>
        <begin position="11"/>
        <end position="20"/>
    </location>
</feature>
<evidence type="ECO:0000256" key="3">
    <source>
        <dbReference type="ARBA" id="ARBA00022989"/>
    </source>
</evidence>
<feature type="transmembrane region" description="Helical" evidence="6">
    <location>
        <begin position="492"/>
        <end position="509"/>
    </location>
</feature>
<evidence type="ECO:0000256" key="4">
    <source>
        <dbReference type="ARBA" id="ARBA00023136"/>
    </source>
</evidence>
<feature type="region of interest" description="Disordered" evidence="5">
    <location>
        <begin position="1"/>
        <end position="32"/>
    </location>
</feature>
<reference evidence="7" key="1">
    <citation type="submission" date="2022-03" db="EMBL/GenBank/DDBJ databases">
        <authorList>
            <person name="Martin C."/>
        </authorList>
    </citation>
    <scope>NUCLEOTIDE SEQUENCE</scope>
</reference>
<evidence type="ECO:0000256" key="5">
    <source>
        <dbReference type="SAM" id="MobiDB-lite"/>
    </source>
</evidence>
<feature type="transmembrane region" description="Helical" evidence="6">
    <location>
        <begin position="640"/>
        <end position="666"/>
    </location>
</feature>
<sequence>MDEQERKPLLNNRTRTNSEGGQRYDGTGSINYDGSVTNSADFSIPSTLRTRSQSGISINTLPRPPSSSTLSGSIDSQEFYIDPLTLIQACVFVEDAVQYRSIHHKVDQKSLKLYKFYYSRLYQWMLFTVIFLIHILAFFETPSSLKMSSDVRVPGERIKVPCGVTEGVEIVCLLFLTGDLVLKGYCRGKKEIIRSKWLLAYFVILAVSLGDWCVTIGYGCLEVVRFRRMLRPFFLLQNSTLMKKTVNCLRRTLPEVISVLLLLGLHLFFFTLLGMLIFPEEHRTPGKIAPSNMSVIVDQGESKEQHVYFKTLSEATVNLLVLLTTANNPDVMMPAYSENRFYAIYFIVFLVIGLYCFMNMLTAVIYNQFRGYFLNSMQSSLFRRRLAVRATFEVIRRRKITDTQSAHFNVMSEGVPVDVLFPVIKNVKMRPQVQKAILMDLGTRRGILDADQFKEVFDHLENPELQRSNRPEMKWCEQLYLRRLQRMISHKYFNYFGNLVAFANVVVITVEVDIEYKDLLASRETGLSIANLCFVVYYAIEQCFKIWALGWKLYMWKRTNVFDGFITIILVVTQVFFLAFYGIPFRNESGVQFVTSLSLWDAVRLINILIMVRLLRVIPHIKTMSLVASTLGDMVRNMQAFAGIMVVIYYSFAILGLELFQGVIVYSPSVNGTNSTINGTTHFSCGSYQQLEYWANNFDDFAAALVVLWDVMVVNNWMVFLQAFSQVTTPWSQLYFVAWWLIAVVICLNLFTALIIENFIMRWDRNQSTRERSDSAQVATFHPLTVHDMFRDLLKEPTEEELMVELRCHEHLTIR</sequence>
<evidence type="ECO:0000256" key="6">
    <source>
        <dbReference type="SAM" id="Phobius"/>
    </source>
</evidence>
<dbReference type="EMBL" id="CAIIXF020000011">
    <property type="protein sequence ID" value="CAH1799883.1"/>
    <property type="molecule type" value="Genomic_DNA"/>
</dbReference>
<protein>
    <submittedName>
        <fullName evidence="7">Uncharacterized protein</fullName>
    </submittedName>
</protein>
<evidence type="ECO:0000313" key="8">
    <source>
        <dbReference type="Proteomes" id="UP000749559"/>
    </source>
</evidence>
<evidence type="ECO:0000256" key="2">
    <source>
        <dbReference type="ARBA" id="ARBA00022692"/>
    </source>
</evidence>
<dbReference type="Pfam" id="PF00520">
    <property type="entry name" value="Ion_trans"/>
    <property type="match status" value="2"/>
</dbReference>
<feature type="transmembrane region" description="Helical" evidence="6">
    <location>
        <begin position="121"/>
        <end position="139"/>
    </location>
</feature>
<feature type="transmembrane region" description="Helical" evidence="6">
    <location>
        <begin position="701"/>
        <end position="724"/>
    </location>
</feature>
<evidence type="ECO:0000313" key="7">
    <source>
        <dbReference type="EMBL" id="CAH1799883.1"/>
    </source>
</evidence>
<dbReference type="SUPFAM" id="SSF81324">
    <property type="entry name" value="Voltage-gated potassium channels"/>
    <property type="match status" value="2"/>
</dbReference>
<keyword evidence="4 6" id="KW-0472">Membrane</keyword>
<feature type="transmembrane region" description="Helical" evidence="6">
    <location>
        <begin position="529"/>
        <end position="549"/>
    </location>
</feature>
<feature type="transmembrane region" description="Helical" evidence="6">
    <location>
        <begin position="602"/>
        <end position="619"/>
    </location>
</feature>
<dbReference type="OrthoDB" id="416585at2759"/>
<dbReference type="GO" id="GO:0075509">
    <property type="term" value="P:endocytosis involved in viral entry into host cell"/>
    <property type="evidence" value="ECO:0007669"/>
    <property type="project" value="TreeGrafter"/>
</dbReference>
<dbReference type="GO" id="GO:0097682">
    <property type="term" value="F:intracellularly phosphatidylinositol-3,5-bisphosphate-gated monatomic cation channel activity"/>
    <property type="evidence" value="ECO:0007669"/>
    <property type="project" value="TreeGrafter"/>
</dbReference>
<evidence type="ECO:0000256" key="1">
    <source>
        <dbReference type="ARBA" id="ARBA00004141"/>
    </source>
</evidence>